<evidence type="ECO:0000313" key="3">
    <source>
        <dbReference type="Proteomes" id="UP001189429"/>
    </source>
</evidence>
<dbReference type="Proteomes" id="UP001189429">
    <property type="component" value="Unassembled WGS sequence"/>
</dbReference>
<sequence length="322" mass="34469">GECPALERLVAQQLKGQAARTVASGTIFQVNFVVQFGFIIVAFAVLVRYDNDLWHVRIMLAPVADARWVIYSPDVDMYTGDVTGVREFRPDGTIPVSLRGANIYIFGAGRAPDQAALRGLMEEAADLVALAGGAVTAAGAVPEVWLFVESNATVAIGDDCMSGPEVVLDQNGLVRSGGDILTVESVPRATVQQWKRARAGTIDVRVMTVKFNPADERFRPRSSAAEATSESAMNHWPVNGATYSNFGYLIHGSLQQWSRKSSSVCSYLEAAGSMHQFGVSNIVVIEKVARRLQTLEYQYAEILRDGERGGAAGAAAGVAGSA</sequence>
<gene>
    <name evidence="2" type="ORF">PCOR1329_LOCUS71346</name>
</gene>
<organism evidence="2 3">
    <name type="scientific">Prorocentrum cordatum</name>
    <dbReference type="NCBI Taxonomy" id="2364126"/>
    <lineage>
        <taxon>Eukaryota</taxon>
        <taxon>Sar</taxon>
        <taxon>Alveolata</taxon>
        <taxon>Dinophyceae</taxon>
        <taxon>Prorocentrales</taxon>
        <taxon>Prorocentraceae</taxon>
        <taxon>Prorocentrum</taxon>
    </lineage>
</organism>
<keyword evidence="1" id="KW-0812">Transmembrane</keyword>
<evidence type="ECO:0000313" key="2">
    <source>
        <dbReference type="EMBL" id="CAK0891375.1"/>
    </source>
</evidence>
<comment type="caution">
    <text evidence="2">The sequence shown here is derived from an EMBL/GenBank/DDBJ whole genome shotgun (WGS) entry which is preliminary data.</text>
</comment>
<keyword evidence="3" id="KW-1185">Reference proteome</keyword>
<reference evidence="2" key="1">
    <citation type="submission" date="2023-10" db="EMBL/GenBank/DDBJ databases">
        <authorList>
            <person name="Chen Y."/>
            <person name="Shah S."/>
            <person name="Dougan E. K."/>
            <person name="Thang M."/>
            <person name="Chan C."/>
        </authorList>
    </citation>
    <scope>NUCLEOTIDE SEQUENCE [LARGE SCALE GENOMIC DNA]</scope>
</reference>
<protein>
    <submittedName>
        <fullName evidence="2">Uncharacterized protein</fullName>
    </submittedName>
</protein>
<feature type="non-terminal residue" evidence="2">
    <location>
        <position position="1"/>
    </location>
</feature>
<feature type="transmembrane region" description="Helical" evidence="1">
    <location>
        <begin position="27"/>
        <end position="49"/>
    </location>
</feature>
<dbReference type="EMBL" id="CAUYUJ010019466">
    <property type="protein sequence ID" value="CAK0891375.1"/>
    <property type="molecule type" value="Genomic_DNA"/>
</dbReference>
<keyword evidence="1" id="KW-1133">Transmembrane helix</keyword>
<name>A0ABN9WWT3_9DINO</name>
<keyword evidence="1" id="KW-0472">Membrane</keyword>
<feature type="non-terminal residue" evidence="2">
    <location>
        <position position="322"/>
    </location>
</feature>
<evidence type="ECO:0000256" key="1">
    <source>
        <dbReference type="SAM" id="Phobius"/>
    </source>
</evidence>
<proteinExistence type="predicted"/>
<accession>A0ABN9WWT3</accession>